<keyword evidence="3" id="KW-1185">Reference proteome</keyword>
<dbReference type="InterPro" id="IPR050816">
    <property type="entry name" value="Flavin-dep_Halogenase_NPB"/>
</dbReference>
<reference evidence="2 3" key="1">
    <citation type="submission" date="2023-09" db="EMBL/GenBank/DDBJ databases">
        <authorList>
            <person name="Rey-Velasco X."/>
        </authorList>
    </citation>
    <scope>NUCLEOTIDE SEQUENCE [LARGE SCALE GENOMIC DNA]</scope>
    <source>
        <strain evidence="2 3">F363</strain>
    </source>
</reference>
<dbReference type="Gene3D" id="3.30.9.100">
    <property type="match status" value="1"/>
</dbReference>
<evidence type="ECO:0000259" key="1">
    <source>
        <dbReference type="Pfam" id="PF01494"/>
    </source>
</evidence>
<evidence type="ECO:0000313" key="3">
    <source>
        <dbReference type="Proteomes" id="UP001262889"/>
    </source>
</evidence>
<dbReference type="Gene3D" id="3.50.50.60">
    <property type="entry name" value="FAD/NAD(P)-binding domain"/>
    <property type="match status" value="1"/>
</dbReference>
<protein>
    <submittedName>
        <fullName evidence="2">Tryptophan 7-halogenase</fullName>
    </submittedName>
</protein>
<sequence length="382" mass="43464">MKTQIAIIGAGVAGCTAAIALAPYYEVILIDKLEKPGEKIGECLPAATKRILSELEILHLVQNEKGHSISSHINHTGTQSTWGSEKIYFSDSLINPDGSGWFLDRVKFESSLRSEVNSRGVKCLWPKKLLHVEKVKEGWKLTIGDNLKDSKEKTETLEAGFVIDATGRASVFAGKLGIPRISVDKLISCWSIFPGNRLNNINTVSPCEYGWWYSSPLSNNRRLAAFHTDRDLLKKRATRDPQLFLDLMKNCPEISSSVDYSEYKGFVYKGTVAANSGYLQQFTGERWVAIGDSAISFDPLSSQGMFNAMANAMQLRNLFLGTKLIEFSSDQNLDNKFREMYINSINQVWNRYLYHKEHYYRQEKRWIHAPFWKRRISRSLQE</sequence>
<dbReference type="PANTHER" id="PTHR43747">
    <property type="entry name" value="FAD-BINDING PROTEIN"/>
    <property type="match status" value="1"/>
</dbReference>
<evidence type="ECO:0000313" key="2">
    <source>
        <dbReference type="EMBL" id="MDT0642197.1"/>
    </source>
</evidence>
<organism evidence="2 3">
    <name type="scientific">Autumnicola tepida</name>
    <dbReference type="NCBI Taxonomy" id="3075595"/>
    <lineage>
        <taxon>Bacteria</taxon>
        <taxon>Pseudomonadati</taxon>
        <taxon>Bacteroidota</taxon>
        <taxon>Flavobacteriia</taxon>
        <taxon>Flavobacteriales</taxon>
        <taxon>Flavobacteriaceae</taxon>
        <taxon>Autumnicola</taxon>
    </lineage>
</organism>
<accession>A0ABU3C7A0</accession>
<dbReference type="SUPFAM" id="SSF51905">
    <property type="entry name" value="FAD/NAD(P)-binding domain"/>
    <property type="match status" value="1"/>
</dbReference>
<dbReference type="EMBL" id="JAVRHQ010000004">
    <property type="protein sequence ID" value="MDT0642197.1"/>
    <property type="molecule type" value="Genomic_DNA"/>
</dbReference>
<dbReference type="PANTHER" id="PTHR43747:SF1">
    <property type="entry name" value="SLR1998 PROTEIN"/>
    <property type="match status" value="1"/>
</dbReference>
<dbReference type="Pfam" id="PF01494">
    <property type="entry name" value="FAD_binding_3"/>
    <property type="match status" value="1"/>
</dbReference>
<proteinExistence type="predicted"/>
<dbReference type="RefSeq" id="WP_311533872.1">
    <property type="nucleotide sequence ID" value="NZ_JAVRHQ010000004.1"/>
</dbReference>
<comment type="caution">
    <text evidence="2">The sequence shown here is derived from an EMBL/GenBank/DDBJ whole genome shotgun (WGS) entry which is preliminary data.</text>
</comment>
<feature type="domain" description="FAD-binding" evidence="1">
    <location>
        <begin position="2"/>
        <end position="316"/>
    </location>
</feature>
<gene>
    <name evidence="2" type="ORF">RM553_05060</name>
</gene>
<dbReference type="InterPro" id="IPR036188">
    <property type="entry name" value="FAD/NAD-bd_sf"/>
</dbReference>
<name>A0ABU3C7A0_9FLAO</name>
<dbReference type="PROSITE" id="PS51257">
    <property type="entry name" value="PROKAR_LIPOPROTEIN"/>
    <property type="match status" value="1"/>
</dbReference>
<dbReference type="InterPro" id="IPR002938">
    <property type="entry name" value="FAD-bd"/>
</dbReference>
<dbReference type="Proteomes" id="UP001262889">
    <property type="component" value="Unassembled WGS sequence"/>
</dbReference>